<dbReference type="InterPro" id="IPR018170">
    <property type="entry name" value="Aldo/ket_reductase_CS"/>
</dbReference>
<keyword evidence="2" id="KW-1185">Reference proteome</keyword>
<comment type="caution">
    <text evidence="1">The sequence shown here is derived from an EMBL/GenBank/DDBJ whole genome shotgun (WGS) entry which is preliminary data.</text>
</comment>
<dbReference type="InterPro" id="IPR036812">
    <property type="entry name" value="NAD(P)_OxRdtase_dom_sf"/>
</dbReference>
<dbReference type="Proteomes" id="UP001055025">
    <property type="component" value="Unassembled WGS sequence"/>
</dbReference>
<reference evidence="1" key="1">
    <citation type="journal article" date="2022" name="Int. J. Syst. Evol. Microbiol.">
        <title>Granulimonas faecalis gen. nov., sp. nov., and Leptogranulimonas caecicola gen. nov., sp. nov., novel lactate-producing Atopobiaceae bacteria isolated from mouse intestines, and an emended description of the family Atopobiaceae.</title>
        <authorList>
            <person name="Morinaga K."/>
            <person name="Kusada H."/>
            <person name="Sakamoto S."/>
            <person name="Murakami T."/>
            <person name="Toyoda A."/>
            <person name="Mori H."/>
            <person name="Meng X.Y."/>
            <person name="Takashino M."/>
            <person name="Murotomi K."/>
            <person name="Tamaki H."/>
        </authorList>
    </citation>
    <scope>NUCLEOTIDE SEQUENCE</scope>
    <source>
        <strain evidence="1">OPF53</strain>
    </source>
</reference>
<evidence type="ECO:0000313" key="1">
    <source>
        <dbReference type="EMBL" id="GJM56021.1"/>
    </source>
</evidence>
<dbReference type="AlphaFoldDB" id="A0AAV5B777"/>
<dbReference type="PROSITE" id="PS00063">
    <property type="entry name" value="ALDOKETO_REDUCTASE_3"/>
    <property type="match status" value="1"/>
</dbReference>
<gene>
    <name evidence="1" type="ORF">ATOP_16760</name>
</gene>
<evidence type="ECO:0000313" key="2">
    <source>
        <dbReference type="Proteomes" id="UP001055025"/>
    </source>
</evidence>
<dbReference type="SUPFAM" id="SSF51430">
    <property type="entry name" value="NAD(P)-linked oxidoreductase"/>
    <property type="match status" value="1"/>
</dbReference>
<sequence>MVSIPKSVHRERIEENIDIFDFELSEAEMGEVASLDRGASEIVDHGDPAFIHTIGTMRIHG</sequence>
<accession>A0AAV5B777</accession>
<dbReference type="Gene3D" id="3.20.20.100">
    <property type="entry name" value="NADP-dependent oxidoreductase domain"/>
    <property type="match status" value="1"/>
</dbReference>
<proteinExistence type="predicted"/>
<organism evidence="1 2">
    <name type="scientific">Granulimonas faecalis</name>
    <dbReference type="NCBI Taxonomy" id="2894155"/>
    <lineage>
        <taxon>Bacteria</taxon>
        <taxon>Bacillati</taxon>
        <taxon>Actinomycetota</taxon>
        <taxon>Coriobacteriia</taxon>
        <taxon>Coriobacteriales</taxon>
        <taxon>Kribbibacteriaceae</taxon>
        <taxon>Granulimonas</taxon>
    </lineage>
</organism>
<dbReference type="RefSeq" id="WP_204829965.1">
    <property type="nucleotide sequence ID" value="NZ_BQKC01000001.1"/>
</dbReference>
<evidence type="ECO:0008006" key="3">
    <source>
        <dbReference type="Google" id="ProtNLM"/>
    </source>
</evidence>
<dbReference type="GO" id="GO:0016491">
    <property type="term" value="F:oxidoreductase activity"/>
    <property type="evidence" value="ECO:0007669"/>
    <property type="project" value="InterPro"/>
</dbReference>
<name>A0AAV5B777_9ACTN</name>
<dbReference type="EMBL" id="BQKC01000001">
    <property type="protein sequence ID" value="GJM56021.1"/>
    <property type="molecule type" value="Genomic_DNA"/>
</dbReference>
<protein>
    <recommendedName>
        <fullName evidence="3">NADP-dependent oxidoreductase domain-containing protein</fullName>
    </recommendedName>
</protein>